<dbReference type="AlphaFoldDB" id="A0A409XQJ9"/>
<dbReference type="OrthoDB" id="3365698at2759"/>
<organism evidence="1 2">
    <name type="scientific">Psilocybe cyanescens</name>
    <dbReference type="NCBI Taxonomy" id="93625"/>
    <lineage>
        <taxon>Eukaryota</taxon>
        <taxon>Fungi</taxon>
        <taxon>Dikarya</taxon>
        <taxon>Basidiomycota</taxon>
        <taxon>Agaricomycotina</taxon>
        <taxon>Agaricomycetes</taxon>
        <taxon>Agaricomycetidae</taxon>
        <taxon>Agaricales</taxon>
        <taxon>Agaricineae</taxon>
        <taxon>Strophariaceae</taxon>
        <taxon>Psilocybe</taxon>
    </lineage>
</organism>
<name>A0A409XQJ9_PSICY</name>
<keyword evidence="2" id="KW-1185">Reference proteome</keyword>
<accession>A0A409XQJ9</accession>
<comment type="caution">
    <text evidence="1">The sequence shown here is derived from an EMBL/GenBank/DDBJ whole genome shotgun (WGS) entry which is preliminary data.</text>
</comment>
<gene>
    <name evidence="1" type="ORF">CVT25_000182</name>
</gene>
<reference evidence="1 2" key="1">
    <citation type="journal article" date="2018" name="Evol. Lett.">
        <title>Horizontal gene cluster transfer increased hallucinogenic mushroom diversity.</title>
        <authorList>
            <person name="Reynolds H.T."/>
            <person name="Vijayakumar V."/>
            <person name="Gluck-Thaler E."/>
            <person name="Korotkin H.B."/>
            <person name="Matheny P.B."/>
            <person name="Slot J.C."/>
        </authorList>
    </citation>
    <scope>NUCLEOTIDE SEQUENCE [LARGE SCALE GENOMIC DNA]</scope>
    <source>
        <strain evidence="1 2">2631</strain>
    </source>
</reference>
<sequence>MKRRDNGCTLEENKRLFKLGRNIKLGHILRLSHHTKDEHALVAPVSRLLESNVPPSEDERHKIEGAIASARARLSSFESKLTPVDINARPSGNNRTHIQKTTHSIEEFINTQESLLSAIRILPVEILELIFASCIPHIELRPWYFGSWRSHPSLCISQVCRRWRDLALSMPQLWTYLAPINPAPDSKSLKTGRYSDTEFIQEILSRSRNKDLWLYMAAPPGHQARLGHPLVDLLIQQTDRWAAVLIEGSADTVHTLYDTRRRYLKLRKLGIIHLGDEPDYGLSIERDAPLMTEFSICGLQHSYLSLPYHQIRAYRECSLGMAGRTGSLGTILIQSPAIERLELIGYGYSVRYVNGGIRLENLKVLHLTADGYEHGWQYAYELLNQLVLPSLETLKVAGCPESVIPNLSSLIYRSSYCNSPLRSLFITPSNTYPGALSSLLRITPQLEELDVEFPSLTDLLHLIAGASNDSAVPLIPNIKRVVLHAVPQDINGNESTIAAVTRAIFNRGVGQNSRAQVDNSASHPRCPLTTSFRLVFPDGDAAREAQLALYTWNQSQIASFPGMESRKEIIEELTSLCIKLHEELPELHGGIVSRKRRFDVGLSSRLHRLMSELEGIDLLMKEGVAALLSSKIHLSMLSLAQLKYGHIPGNSKYMFNARAENILSKWGSQVESDLVNLNWVLKGERSLVYMPQNDRESFWTSSSEL</sequence>
<dbReference type="STRING" id="93625.A0A409XQJ9"/>
<evidence type="ECO:0000313" key="2">
    <source>
        <dbReference type="Proteomes" id="UP000283269"/>
    </source>
</evidence>
<dbReference type="Gene3D" id="1.20.1280.50">
    <property type="match status" value="1"/>
</dbReference>
<proteinExistence type="predicted"/>
<dbReference type="EMBL" id="NHYD01000886">
    <property type="protein sequence ID" value="PPQ92981.1"/>
    <property type="molecule type" value="Genomic_DNA"/>
</dbReference>
<dbReference type="Proteomes" id="UP000283269">
    <property type="component" value="Unassembled WGS sequence"/>
</dbReference>
<evidence type="ECO:0000313" key="1">
    <source>
        <dbReference type="EMBL" id="PPQ92981.1"/>
    </source>
</evidence>
<dbReference type="InParanoid" id="A0A409XQJ9"/>
<dbReference type="SUPFAM" id="SSF52047">
    <property type="entry name" value="RNI-like"/>
    <property type="match status" value="1"/>
</dbReference>
<protein>
    <submittedName>
        <fullName evidence="1">Uncharacterized protein</fullName>
    </submittedName>
</protein>